<reference evidence="1 2" key="1">
    <citation type="submission" date="2019-03" db="EMBL/GenBank/DDBJ databases">
        <title>Genomic Encyclopedia of Type Strains, Phase IV (KMG-IV): sequencing the most valuable type-strain genomes for metagenomic binning, comparative biology and taxonomic classification.</title>
        <authorList>
            <person name="Goeker M."/>
        </authorList>
    </citation>
    <scope>NUCLEOTIDE SEQUENCE [LARGE SCALE GENOMIC DNA]</scope>
    <source>
        <strain evidence="1 2">DSM 19377</strain>
    </source>
</reference>
<proteinExistence type="predicted"/>
<protein>
    <submittedName>
        <fullName evidence="1">Uncharacterized protein</fullName>
    </submittedName>
</protein>
<evidence type="ECO:0000313" key="1">
    <source>
        <dbReference type="EMBL" id="TCP28795.1"/>
    </source>
</evidence>
<evidence type="ECO:0000313" key="2">
    <source>
        <dbReference type="Proteomes" id="UP000295416"/>
    </source>
</evidence>
<sequence>MALLNGEDKDMKKKLSDFSPQEIAQMEEAIRNIQNKKSLALFMAGCHELERIAGEDILNEALRKLNK</sequence>
<dbReference type="EMBL" id="SLXK01000015">
    <property type="protein sequence ID" value="TCP28795.1"/>
    <property type="molecule type" value="Genomic_DNA"/>
</dbReference>
<accession>A0A4R2P4V1</accession>
<gene>
    <name evidence="1" type="ORF">EV207_11521</name>
</gene>
<name>A0A4R2P4V1_9BACL</name>
<keyword evidence="2" id="KW-1185">Reference proteome</keyword>
<comment type="caution">
    <text evidence="1">The sequence shown here is derived from an EMBL/GenBank/DDBJ whole genome shotgun (WGS) entry which is preliminary data.</text>
</comment>
<dbReference type="AlphaFoldDB" id="A0A4R2P4V1"/>
<dbReference type="Proteomes" id="UP000295416">
    <property type="component" value="Unassembled WGS sequence"/>
</dbReference>
<organism evidence="1 2">
    <name type="scientific">Scopulibacillus darangshiensis</name>
    <dbReference type="NCBI Taxonomy" id="442528"/>
    <lineage>
        <taxon>Bacteria</taxon>
        <taxon>Bacillati</taxon>
        <taxon>Bacillota</taxon>
        <taxon>Bacilli</taxon>
        <taxon>Bacillales</taxon>
        <taxon>Sporolactobacillaceae</taxon>
        <taxon>Scopulibacillus</taxon>
    </lineage>
</organism>